<gene>
    <name evidence="12" type="ORF">BV97_04404</name>
</gene>
<evidence type="ECO:0000313" key="13">
    <source>
        <dbReference type="Proteomes" id="UP000024329"/>
    </source>
</evidence>
<dbReference type="AlphaFoldDB" id="A0A031JPS9"/>
<evidence type="ECO:0000256" key="3">
    <source>
        <dbReference type="ARBA" id="ARBA00022679"/>
    </source>
</evidence>
<feature type="domain" description="Nucleotidyl transferase" evidence="10">
    <location>
        <begin position="6"/>
        <end position="283"/>
    </location>
</feature>
<dbReference type="SUPFAM" id="SSF159283">
    <property type="entry name" value="Guanosine diphospho-D-mannose pyrophosphorylase/mannose-6-phosphate isomerase linker domain"/>
    <property type="match status" value="1"/>
</dbReference>
<dbReference type="eggNOG" id="COG0836">
    <property type="taxonomic scope" value="Bacteria"/>
</dbReference>
<dbReference type="Proteomes" id="UP000024329">
    <property type="component" value="Unassembled WGS sequence"/>
</dbReference>
<keyword evidence="4 12" id="KW-0548">Nucleotidyltransferase</keyword>
<evidence type="ECO:0000256" key="1">
    <source>
        <dbReference type="ARBA" id="ARBA00006115"/>
    </source>
</evidence>
<dbReference type="GO" id="GO:0005525">
    <property type="term" value="F:GTP binding"/>
    <property type="evidence" value="ECO:0007669"/>
    <property type="project" value="UniProtKB-KW"/>
</dbReference>
<dbReference type="Pfam" id="PF22640">
    <property type="entry name" value="ManC_GMP_beta-helix"/>
    <property type="match status" value="1"/>
</dbReference>
<dbReference type="GO" id="GO:0004475">
    <property type="term" value="F:mannose-1-phosphate guanylyltransferase (GTP) activity"/>
    <property type="evidence" value="ECO:0007669"/>
    <property type="project" value="UniProtKB-EC"/>
</dbReference>
<keyword evidence="6" id="KW-0342">GTP-binding</keyword>
<evidence type="ECO:0000256" key="4">
    <source>
        <dbReference type="ARBA" id="ARBA00022695"/>
    </source>
</evidence>
<comment type="catalytic activity">
    <reaction evidence="7">
        <text>alpha-D-mannose 1-phosphate + GTP + H(+) = GDP-alpha-D-mannose + diphosphate</text>
        <dbReference type="Rhea" id="RHEA:15229"/>
        <dbReference type="ChEBI" id="CHEBI:15378"/>
        <dbReference type="ChEBI" id="CHEBI:33019"/>
        <dbReference type="ChEBI" id="CHEBI:37565"/>
        <dbReference type="ChEBI" id="CHEBI:57527"/>
        <dbReference type="ChEBI" id="CHEBI:58409"/>
        <dbReference type="EC" id="2.7.7.13"/>
    </reaction>
</comment>
<dbReference type="InterPro" id="IPR051161">
    <property type="entry name" value="Mannose-6P_isomerase_type2"/>
</dbReference>
<feature type="region of interest" description="Disordered" evidence="9">
    <location>
        <begin position="339"/>
        <end position="358"/>
    </location>
</feature>
<comment type="similarity">
    <text evidence="1 8">Belongs to the mannose-6-phosphate isomerase type 2 family.</text>
</comment>
<protein>
    <recommendedName>
        <fullName evidence="2">mannose-1-phosphate guanylyltransferase</fullName>
        <ecNumber evidence="2">2.7.7.13</ecNumber>
    </recommendedName>
</protein>
<dbReference type="FunFam" id="3.90.550.10:FF:000046">
    <property type="entry name" value="Mannose-1-phosphate guanylyltransferase (GDP)"/>
    <property type="match status" value="1"/>
</dbReference>
<evidence type="ECO:0000256" key="7">
    <source>
        <dbReference type="ARBA" id="ARBA00047343"/>
    </source>
</evidence>
<dbReference type="EC" id="2.7.7.13" evidence="2"/>
<dbReference type="CDD" id="cd02509">
    <property type="entry name" value="GDP-M1P_Guanylyltransferase"/>
    <property type="match status" value="1"/>
</dbReference>
<comment type="caution">
    <text evidence="12">The sequence shown here is derived from an EMBL/GenBank/DDBJ whole genome shotgun (WGS) entry which is preliminary data.</text>
</comment>
<dbReference type="Pfam" id="PF00483">
    <property type="entry name" value="NTP_transferase"/>
    <property type="match status" value="1"/>
</dbReference>
<dbReference type="InterPro" id="IPR005835">
    <property type="entry name" value="NTP_transferase_dom"/>
</dbReference>
<evidence type="ECO:0000313" key="12">
    <source>
        <dbReference type="EMBL" id="EZP77079.1"/>
    </source>
</evidence>
<evidence type="ECO:0000256" key="6">
    <source>
        <dbReference type="ARBA" id="ARBA00023134"/>
    </source>
</evidence>
<dbReference type="EMBL" id="JFYZ01000034">
    <property type="protein sequence ID" value="EZP77079.1"/>
    <property type="molecule type" value="Genomic_DNA"/>
</dbReference>
<evidence type="ECO:0000259" key="11">
    <source>
        <dbReference type="Pfam" id="PF22640"/>
    </source>
</evidence>
<dbReference type="SUPFAM" id="SSF53448">
    <property type="entry name" value="Nucleotide-diphospho-sugar transferases"/>
    <property type="match status" value="1"/>
</dbReference>
<dbReference type="InterPro" id="IPR049577">
    <property type="entry name" value="GMPP_N"/>
</dbReference>
<evidence type="ECO:0000256" key="9">
    <source>
        <dbReference type="SAM" id="MobiDB-lite"/>
    </source>
</evidence>
<evidence type="ECO:0000259" key="10">
    <source>
        <dbReference type="Pfam" id="PF00483"/>
    </source>
</evidence>
<evidence type="ECO:0000256" key="2">
    <source>
        <dbReference type="ARBA" id="ARBA00012387"/>
    </source>
</evidence>
<proteinExistence type="inferred from homology"/>
<dbReference type="InterPro" id="IPR029044">
    <property type="entry name" value="Nucleotide-diphossugar_trans"/>
</dbReference>
<dbReference type="NCBIfam" id="TIGR01479">
    <property type="entry name" value="GMP_PMI"/>
    <property type="match status" value="1"/>
</dbReference>
<reference evidence="12 13" key="1">
    <citation type="submission" date="2014-03" db="EMBL/GenBank/DDBJ databases">
        <title>Whole genome sequence of Novosphingobium resinovorum KF1.</title>
        <authorList>
            <person name="Gan H.M."/>
            <person name="Gan H.Y."/>
            <person name="Chew T.H."/>
            <person name="Savka M.A."/>
        </authorList>
    </citation>
    <scope>NUCLEOTIDE SEQUENCE [LARGE SCALE GENOMIC DNA]</scope>
    <source>
        <strain evidence="12 13">KF1</strain>
    </source>
</reference>
<sequence>MRSIIPVILSGGSGTRLWPISTAASPKQFIALAGEESLLQQTVRRARAAGLVQAPILIANRGHDALLGEQLRAIDCTPARLIFEPVGRNTAPAIAMAALEAPSPDALLLVMPSDHVIADVPAFAAAIERAAPQAAAGWLVTFGITPDHPETGYGYIRCGEAICQGVHQVDRFVEKPDSDRAARMIAEGGHCWNAGIFLLRADAFLEAMRLHAPAMLTAVEAALASATQEGRRIDPDADAFAAIPADSIDYAVLEKAARVAVVPAAMGWSDLGSWDALHAIGSRDEADNLSEGEVKALDSRNCLFKSTGPRIAAIGVSDLIVVATRDTVLIAPRGRSQDVRRLAGQESPSATREAATAS</sequence>
<name>A0A031JPS9_9SPHN</name>
<keyword evidence="3 12" id="KW-0808">Transferase</keyword>
<dbReference type="RefSeq" id="WP_036528737.1">
    <property type="nucleotide sequence ID" value="NZ_JFYZ01000034.1"/>
</dbReference>
<keyword evidence="5" id="KW-0547">Nucleotide-binding</keyword>
<dbReference type="InterPro" id="IPR006375">
    <property type="entry name" value="Man1P_GuaTrfase/Man6P_Isoase"/>
</dbReference>
<organism evidence="12 13">
    <name type="scientific">Novosphingobium resinovorum</name>
    <dbReference type="NCBI Taxonomy" id="158500"/>
    <lineage>
        <taxon>Bacteria</taxon>
        <taxon>Pseudomonadati</taxon>
        <taxon>Pseudomonadota</taxon>
        <taxon>Alphaproteobacteria</taxon>
        <taxon>Sphingomonadales</taxon>
        <taxon>Sphingomonadaceae</taxon>
        <taxon>Novosphingobium</taxon>
    </lineage>
</organism>
<dbReference type="PATRIC" id="fig|158500.4.peg.4474"/>
<accession>A0A031JPS9</accession>
<dbReference type="PANTHER" id="PTHR46390:SF1">
    <property type="entry name" value="MANNOSE-1-PHOSPHATE GUANYLYLTRANSFERASE"/>
    <property type="match status" value="1"/>
</dbReference>
<evidence type="ECO:0000256" key="8">
    <source>
        <dbReference type="RuleBase" id="RU004190"/>
    </source>
</evidence>
<dbReference type="PANTHER" id="PTHR46390">
    <property type="entry name" value="MANNOSE-1-PHOSPHATE GUANYLYLTRANSFERASE"/>
    <property type="match status" value="1"/>
</dbReference>
<evidence type="ECO:0000256" key="5">
    <source>
        <dbReference type="ARBA" id="ARBA00022741"/>
    </source>
</evidence>
<dbReference type="InterPro" id="IPR054566">
    <property type="entry name" value="ManC/GMP-like_b-helix"/>
</dbReference>
<dbReference type="Gene3D" id="3.90.550.10">
    <property type="entry name" value="Spore Coat Polysaccharide Biosynthesis Protein SpsA, Chain A"/>
    <property type="match status" value="1"/>
</dbReference>
<feature type="domain" description="MannoseP isomerase/GMP-like beta-helix" evidence="11">
    <location>
        <begin position="293"/>
        <end position="342"/>
    </location>
</feature>
<dbReference type="GO" id="GO:0000271">
    <property type="term" value="P:polysaccharide biosynthetic process"/>
    <property type="evidence" value="ECO:0007669"/>
    <property type="project" value="InterPro"/>
</dbReference>
<dbReference type="GO" id="GO:0009298">
    <property type="term" value="P:GDP-mannose biosynthetic process"/>
    <property type="evidence" value="ECO:0007669"/>
    <property type="project" value="TreeGrafter"/>
</dbReference>